<feature type="compositionally biased region" description="Acidic residues" evidence="1">
    <location>
        <begin position="173"/>
        <end position="187"/>
    </location>
</feature>
<sequence>MNWPNNTCDPIWEHADWLPPEYILDRWCQQDARCRYAKQQALLSACERGEVYYRRSDGKTFDDPIHELSARGILLIDRDSFVAWATAVDGQSPLPARPRKQPPYPGWASPGDCLFDEEQWDWVPVTLPIRATPPAQPTNTPPLPFDPPEWVKEMEMRATEAKAAAASALSAESADEENEDDDWDEELVSPADARPDYDTYPSEDELRKLGVPTDEIISAFQVEDTRHQNEKWWKERMGNVSRANKALGEALVQKGLKNRGAKCYPSWWRPDLVARWLIDAGHLGSYKVAPVLRKEFPKWAKLFDEQ</sequence>
<feature type="region of interest" description="Disordered" evidence="1">
    <location>
        <begin position="157"/>
        <end position="205"/>
    </location>
</feature>
<organism evidence="2 3">
    <name type="scientific">Candidatus Accumulibacter cognatus</name>
    <dbReference type="NCBI Taxonomy" id="2954383"/>
    <lineage>
        <taxon>Bacteria</taxon>
        <taxon>Pseudomonadati</taxon>
        <taxon>Pseudomonadota</taxon>
        <taxon>Betaproteobacteria</taxon>
        <taxon>Candidatus Accumulibacter</taxon>
    </lineage>
</organism>
<protein>
    <submittedName>
        <fullName evidence="2">Uncharacterized protein</fullName>
    </submittedName>
</protein>
<dbReference type="Proteomes" id="UP000021315">
    <property type="component" value="Unassembled WGS sequence"/>
</dbReference>
<comment type="caution">
    <text evidence="2">The sequence shown here is derived from an EMBL/GenBank/DDBJ whole genome shotgun (WGS) entry which is preliminary data.</text>
</comment>
<feature type="compositionally biased region" description="Low complexity" evidence="1">
    <location>
        <begin position="161"/>
        <end position="172"/>
    </location>
</feature>
<proteinExistence type="predicted"/>
<evidence type="ECO:0000313" key="3">
    <source>
        <dbReference type="Proteomes" id="UP000021315"/>
    </source>
</evidence>
<evidence type="ECO:0000313" key="2">
    <source>
        <dbReference type="EMBL" id="KFB76677.1"/>
    </source>
</evidence>
<name>A0A080M5W4_9PROT</name>
<accession>A0A080M5W4</accession>
<dbReference type="RefSeq" id="WP_273704571.1">
    <property type="nucleotide sequence ID" value="NZ_JDST02000048.1"/>
</dbReference>
<dbReference type="AlphaFoldDB" id="A0A080M5W4"/>
<dbReference type="EMBL" id="JDST02000048">
    <property type="protein sequence ID" value="KFB76677.1"/>
    <property type="molecule type" value="Genomic_DNA"/>
</dbReference>
<gene>
    <name evidence="2" type="ORF">AW06_002247</name>
</gene>
<keyword evidence="3" id="KW-1185">Reference proteome</keyword>
<reference evidence="2" key="1">
    <citation type="submission" date="2014-02" db="EMBL/GenBank/DDBJ databases">
        <title>Expanding our view of genomic diversity in Candidatus Accumulibacter clades.</title>
        <authorList>
            <person name="Skennerton C.T."/>
            <person name="Barr J.J."/>
            <person name="Slater F.R."/>
            <person name="Bond P.L."/>
            <person name="Tyson G.W."/>
        </authorList>
    </citation>
    <scope>NUCLEOTIDE SEQUENCE [LARGE SCALE GENOMIC DNA]</scope>
</reference>
<evidence type="ECO:0000256" key="1">
    <source>
        <dbReference type="SAM" id="MobiDB-lite"/>
    </source>
</evidence>